<reference evidence="9" key="1">
    <citation type="submission" date="2022-11" db="UniProtKB">
        <authorList>
            <consortium name="WormBaseParasite"/>
        </authorList>
    </citation>
    <scope>IDENTIFICATION</scope>
</reference>
<dbReference type="PANTHER" id="PTHR44307:SF2">
    <property type="entry name" value="PHOSPHOETHANOLAMINE METHYLTRANSFERASE ISOFORM X1"/>
    <property type="match status" value="1"/>
</dbReference>
<dbReference type="PANTHER" id="PTHR44307">
    <property type="entry name" value="PHOSPHOETHANOLAMINE METHYLTRANSFERASE"/>
    <property type="match status" value="1"/>
</dbReference>
<comment type="pathway">
    <text evidence="2">Lipid metabolism.</text>
</comment>
<dbReference type="InterPro" id="IPR029063">
    <property type="entry name" value="SAM-dependent_MTases_sf"/>
</dbReference>
<protein>
    <recommendedName>
        <fullName evidence="5">phosphoethanolamine N-methyltransferase</fullName>
        <ecNumber evidence="5">2.1.1.103</ecNumber>
    </recommendedName>
</protein>
<dbReference type="EC" id="2.1.1.103" evidence="5"/>
<organism evidence="8 9">
    <name type="scientific">Romanomermis culicivorax</name>
    <name type="common">Nematode worm</name>
    <dbReference type="NCBI Taxonomy" id="13658"/>
    <lineage>
        <taxon>Eukaryota</taxon>
        <taxon>Metazoa</taxon>
        <taxon>Ecdysozoa</taxon>
        <taxon>Nematoda</taxon>
        <taxon>Enoplea</taxon>
        <taxon>Dorylaimia</taxon>
        <taxon>Mermithida</taxon>
        <taxon>Mermithoidea</taxon>
        <taxon>Mermithidae</taxon>
        <taxon>Romanomermis</taxon>
    </lineage>
</organism>
<comment type="catalytic activity">
    <reaction evidence="6">
        <text>N,N-dimethylethanolamine phosphate + S-adenosyl-L-methionine = phosphocholine + S-adenosyl-L-homocysteine + H(+)</text>
        <dbReference type="Rhea" id="RHEA:25325"/>
        <dbReference type="ChEBI" id="CHEBI:15378"/>
        <dbReference type="ChEBI" id="CHEBI:57856"/>
        <dbReference type="ChEBI" id="CHEBI:58641"/>
        <dbReference type="ChEBI" id="CHEBI:59789"/>
        <dbReference type="ChEBI" id="CHEBI:295975"/>
        <dbReference type="EC" id="2.1.1.103"/>
    </reaction>
    <physiologicalReaction direction="left-to-right" evidence="6">
        <dbReference type="Rhea" id="RHEA:25326"/>
    </physiologicalReaction>
</comment>
<name>A0A915J763_ROMCU</name>
<evidence type="ECO:0000256" key="2">
    <source>
        <dbReference type="ARBA" id="ARBA00005189"/>
    </source>
</evidence>
<dbReference type="AlphaFoldDB" id="A0A915J763"/>
<keyword evidence="4" id="KW-0808">Transferase</keyword>
<dbReference type="GO" id="GO:0000234">
    <property type="term" value="F:phosphoethanolamine N-methyltransferase activity"/>
    <property type="evidence" value="ECO:0007669"/>
    <property type="project" value="UniProtKB-EC"/>
</dbReference>
<dbReference type="Gene3D" id="3.40.50.150">
    <property type="entry name" value="Vaccinia Virus protein VP39"/>
    <property type="match status" value="1"/>
</dbReference>
<comment type="catalytic activity">
    <reaction evidence="7">
        <text>N-methylethanolamine phosphate + S-adenosyl-L-methionine = N,N-dimethylethanolamine phosphate + S-adenosyl-L-homocysteine + H(+)</text>
        <dbReference type="Rhea" id="RHEA:25321"/>
        <dbReference type="ChEBI" id="CHEBI:15378"/>
        <dbReference type="ChEBI" id="CHEBI:57781"/>
        <dbReference type="ChEBI" id="CHEBI:57856"/>
        <dbReference type="ChEBI" id="CHEBI:58641"/>
        <dbReference type="ChEBI" id="CHEBI:59789"/>
        <dbReference type="EC" id="2.1.1.103"/>
    </reaction>
    <physiologicalReaction direction="left-to-right" evidence="7">
        <dbReference type="Rhea" id="RHEA:25322"/>
    </physiologicalReaction>
</comment>
<keyword evidence="3" id="KW-0489">Methyltransferase</keyword>
<sequence>MGDRLALTEFWEKQAHAPTVETMMLNKLAEQVDEQDKRDIFNSLPDLEDMRIMELGAGIGIVQKTYNSHFLPIKPTMQSQEQI</sequence>
<evidence type="ECO:0000256" key="3">
    <source>
        <dbReference type="ARBA" id="ARBA00022603"/>
    </source>
</evidence>
<evidence type="ECO:0000313" key="8">
    <source>
        <dbReference type="Proteomes" id="UP000887565"/>
    </source>
</evidence>
<proteinExistence type="predicted"/>
<evidence type="ECO:0000256" key="5">
    <source>
        <dbReference type="ARBA" id="ARBA00035674"/>
    </source>
</evidence>
<evidence type="ECO:0000256" key="1">
    <source>
        <dbReference type="ARBA" id="ARBA00004969"/>
    </source>
</evidence>
<comment type="pathway">
    <text evidence="1">Phospholipid metabolism; phosphatidylcholine biosynthesis.</text>
</comment>
<dbReference type="WBParaSite" id="nRc.2.0.1.t21975-RA">
    <property type="protein sequence ID" value="nRc.2.0.1.t21975-RA"/>
    <property type="gene ID" value="nRc.2.0.1.g21975"/>
</dbReference>
<evidence type="ECO:0000313" key="9">
    <source>
        <dbReference type="WBParaSite" id="nRc.2.0.1.t21975-RA"/>
    </source>
</evidence>
<evidence type="ECO:0000256" key="4">
    <source>
        <dbReference type="ARBA" id="ARBA00022679"/>
    </source>
</evidence>
<evidence type="ECO:0000256" key="6">
    <source>
        <dbReference type="ARBA" id="ARBA00047619"/>
    </source>
</evidence>
<keyword evidence="8" id="KW-1185">Reference proteome</keyword>
<accession>A0A915J763</accession>
<dbReference type="GO" id="GO:0032259">
    <property type="term" value="P:methylation"/>
    <property type="evidence" value="ECO:0007669"/>
    <property type="project" value="UniProtKB-KW"/>
</dbReference>
<evidence type="ECO:0000256" key="7">
    <source>
        <dbReference type="ARBA" id="ARBA00047841"/>
    </source>
</evidence>
<dbReference type="Proteomes" id="UP000887565">
    <property type="component" value="Unplaced"/>
</dbReference>
<dbReference type="OMA" id="DMRIMEL"/>